<evidence type="ECO:0000313" key="1">
    <source>
        <dbReference type="EMBL" id="GBP65822.1"/>
    </source>
</evidence>
<evidence type="ECO:0000313" key="2">
    <source>
        <dbReference type="Proteomes" id="UP000299102"/>
    </source>
</evidence>
<dbReference type="Proteomes" id="UP000299102">
    <property type="component" value="Unassembled WGS sequence"/>
</dbReference>
<proteinExistence type="predicted"/>
<accession>A0A4C1XS54</accession>
<dbReference type="EMBL" id="BGZK01000940">
    <property type="protein sequence ID" value="GBP65822.1"/>
    <property type="molecule type" value="Genomic_DNA"/>
</dbReference>
<organism evidence="1 2">
    <name type="scientific">Eumeta variegata</name>
    <name type="common">Bagworm moth</name>
    <name type="synonym">Eumeta japonica</name>
    <dbReference type="NCBI Taxonomy" id="151549"/>
    <lineage>
        <taxon>Eukaryota</taxon>
        <taxon>Metazoa</taxon>
        <taxon>Ecdysozoa</taxon>
        <taxon>Arthropoda</taxon>
        <taxon>Hexapoda</taxon>
        <taxon>Insecta</taxon>
        <taxon>Pterygota</taxon>
        <taxon>Neoptera</taxon>
        <taxon>Endopterygota</taxon>
        <taxon>Lepidoptera</taxon>
        <taxon>Glossata</taxon>
        <taxon>Ditrysia</taxon>
        <taxon>Tineoidea</taxon>
        <taxon>Psychidae</taxon>
        <taxon>Oiketicinae</taxon>
        <taxon>Eumeta</taxon>
    </lineage>
</organism>
<sequence length="94" mass="10430">MTPDPGSPVADIEPGHHSSEHNLLLRFKFMVATRAANVCITTLLQIARNRNSPVNVQGGENCLEWSPRDTLSPHFVHAEHVSIGPYTIRMETDV</sequence>
<gene>
    <name evidence="1" type="ORF">EVAR_52951_1</name>
</gene>
<name>A0A4C1XS54_EUMVA</name>
<keyword evidence="2" id="KW-1185">Reference proteome</keyword>
<dbReference type="AlphaFoldDB" id="A0A4C1XS54"/>
<protein>
    <submittedName>
        <fullName evidence="1">Uncharacterized protein</fullName>
    </submittedName>
</protein>
<reference evidence="1 2" key="1">
    <citation type="journal article" date="2019" name="Commun. Biol.">
        <title>The bagworm genome reveals a unique fibroin gene that provides high tensile strength.</title>
        <authorList>
            <person name="Kono N."/>
            <person name="Nakamura H."/>
            <person name="Ohtoshi R."/>
            <person name="Tomita M."/>
            <person name="Numata K."/>
            <person name="Arakawa K."/>
        </authorList>
    </citation>
    <scope>NUCLEOTIDE SEQUENCE [LARGE SCALE GENOMIC DNA]</scope>
</reference>
<comment type="caution">
    <text evidence="1">The sequence shown here is derived from an EMBL/GenBank/DDBJ whole genome shotgun (WGS) entry which is preliminary data.</text>
</comment>